<dbReference type="InterPro" id="IPR040079">
    <property type="entry name" value="Glutathione_S-Trfase"/>
</dbReference>
<dbReference type="CDD" id="cd00570">
    <property type="entry name" value="GST_N_family"/>
    <property type="match status" value="1"/>
</dbReference>
<dbReference type="PROSITE" id="PS50405">
    <property type="entry name" value="GST_CTER"/>
    <property type="match status" value="1"/>
</dbReference>
<proteinExistence type="predicted"/>
<dbReference type="PANTHER" id="PTHR43968:SF13">
    <property type="entry name" value="GLUTATHIONE TRANSFERASE OMEGA-1"/>
    <property type="match status" value="1"/>
</dbReference>
<sequence>MAPPDADIYPEATGPAIETVKAHQTPSPLKLYAGWFCPFVQRIWVVLEEKRIPYQYIEVNPYHKPASLLALNPRGLVPTLEHAGRPLYESTVVADFLDDAYPDHGRAIHPRDPYEKARQRIWMEYVTSRVIPAFHRFLQFQGGGEGLERVRAEYLGHLREWIAEADAEGPFFGGKEPGAIDFNFGPWVIRQWVFDEFKGGSGIPKEGEAGDDAVWKRWRKYAGAIESRESFRKTTSDAEHYRPLYKRYADDIAQSELAKSIRAGRGVV</sequence>
<dbReference type="InterPro" id="IPR005442">
    <property type="entry name" value="GST_omega"/>
</dbReference>
<protein>
    <recommendedName>
        <fullName evidence="6">Glutathione S-transferase</fullName>
    </recommendedName>
</protein>
<organism evidence="4 5">
    <name type="scientific">Neofusicoccum ribis</name>
    <dbReference type="NCBI Taxonomy" id="45134"/>
    <lineage>
        <taxon>Eukaryota</taxon>
        <taxon>Fungi</taxon>
        <taxon>Dikarya</taxon>
        <taxon>Ascomycota</taxon>
        <taxon>Pezizomycotina</taxon>
        <taxon>Dothideomycetes</taxon>
        <taxon>Dothideomycetes incertae sedis</taxon>
        <taxon>Botryosphaeriales</taxon>
        <taxon>Botryosphaeriaceae</taxon>
        <taxon>Neofusicoccum</taxon>
    </lineage>
</organism>
<dbReference type="SUPFAM" id="SSF52833">
    <property type="entry name" value="Thioredoxin-like"/>
    <property type="match status" value="1"/>
</dbReference>
<feature type="domain" description="GST N-terminal" evidence="2">
    <location>
        <begin position="27"/>
        <end position="105"/>
    </location>
</feature>
<name>A0ABR3SH67_9PEZI</name>
<dbReference type="PRINTS" id="PR01625">
    <property type="entry name" value="GSTRNSFRASEO"/>
</dbReference>
<evidence type="ECO:0000313" key="5">
    <source>
        <dbReference type="Proteomes" id="UP001521116"/>
    </source>
</evidence>
<evidence type="ECO:0000259" key="2">
    <source>
        <dbReference type="PROSITE" id="PS50404"/>
    </source>
</evidence>
<dbReference type="PANTHER" id="PTHR43968">
    <property type="match status" value="1"/>
</dbReference>
<dbReference type="InterPro" id="IPR050983">
    <property type="entry name" value="GST_Omega/HSP26"/>
</dbReference>
<keyword evidence="5" id="KW-1185">Reference proteome</keyword>
<dbReference type="EMBL" id="JAJVDC020000172">
    <property type="protein sequence ID" value="KAL1620207.1"/>
    <property type="molecule type" value="Genomic_DNA"/>
</dbReference>
<dbReference type="Pfam" id="PF13409">
    <property type="entry name" value="GST_N_2"/>
    <property type="match status" value="1"/>
</dbReference>
<dbReference type="InterPro" id="IPR010987">
    <property type="entry name" value="Glutathione-S-Trfase_C-like"/>
</dbReference>
<dbReference type="SFLD" id="SFLDS00019">
    <property type="entry name" value="Glutathione_Transferase_(cytos"/>
    <property type="match status" value="1"/>
</dbReference>
<evidence type="ECO:0000313" key="4">
    <source>
        <dbReference type="EMBL" id="KAL1620207.1"/>
    </source>
</evidence>
<dbReference type="Gene3D" id="1.20.1050.10">
    <property type="match status" value="1"/>
</dbReference>
<evidence type="ECO:0008006" key="6">
    <source>
        <dbReference type="Google" id="ProtNLM"/>
    </source>
</evidence>
<feature type="domain" description="GST C-terminal" evidence="3">
    <location>
        <begin position="112"/>
        <end position="244"/>
    </location>
</feature>
<dbReference type="SUPFAM" id="SSF47616">
    <property type="entry name" value="GST C-terminal domain-like"/>
    <property type="match status" value="1"/>
</dbReference>
<dbReference type="PROSITE" id="PS50404">
    <property type="entry name" value="GST_NTER"/>
    <property type="match status" value="1"/>
</dbReference>
<accession>A0ABR3SH67</accession>
<keyword evidence="1" id="KW-0560">Oxidoreductase</keyword>
<evidence type="ECO:0000256" key="1">
    <source>
        <dbReference type="ARBA" id="ARBA00023002"/>
    </source>
</evidence>
<dbReference type="Gene3D" id="3.40.30.10">
    <property type="entry name" value="Glutaredoxin"/>
    <property type="match status" value="1"/>
</dbReference>
<comment type="caution">
    <text evidence="4">The sequence shown here is derived from an EMBL/GenBank/DDBJ whole genome shotgun (WGS) entry which is preliminary data.</text>
</comment>
<dbReference type="SFLD" id="SFLDG00358">
    <property type="entry name" value="Main_(cytGST)"/>
    <property type="match status" value="1"/>
</dbReference>
<dbReference type="Proteomes" id="UP001521116">
    <property type="component" value="Unassembled WGS sequence"/>
</dbReference>
<dbReference type="InterPro" id="IPR004045">
    <property type="entry name" value="Glutathione_S-Trfase_N"/>
</dbReference>
<gene>
    <name evidence="4" type="ORF">SLS56_009753</name>
</gene>
<dbReference type="InterPro" id="IPR036249">
    <property type="entry name" value="Thioredoxin-like_sf"/>
</dbReference>
<reference evidence="4 5" key="1">
    <citation type="submission" date="2024-02" db="EMBL/GenBank/DDBJ databases">
        <title>De novo assembly and annotation of 12 fungi associated with fruit tree decline syndrome in Ontario, Canada.</title>
        <authorList>
            <person name="Sulman M."/>
            <person name="Ellouze W."/>
            <person name="Ilyukhin E."/>
        </authorList>
    </citation>
    <scope>NUCLEOTIDE SEQUENCE [LARGE SCALE GENOMIC DNA]</scope>
    <source>
        <strain evidence="4 5">M1-105</strain>
    </source>
</reference>
<dbReference type="InterPro" id="IPR036282">
    <property type="entry name" value="Glutathione-S-Trfase_C_sf"/>
</dbReference>
<evidence type="ECO:0000259" key="3">
    <source>
        <dbReference type="PROSITE" id="PS50405"/>
    </source>
</evidence>